<accession>A0A9P5HLL2</accession>
<keyword evidence="3" id="KW-1185">Reference proteome</keyword>
<protein>
    <recommendedName>
        <fullName evidence="4">Agmatine deiminase</fullName>
    </recommendedName>
</protein>
<dbReference type="Gene3D" id="3.75.10.10">
    <property type="entry name" value="L-arginine/glycine Amidinotransferase, Chain A"/>
    <property type="match status" value="1"/>
</dbReference>
<name>A0A9P5HLL2_9HYPO</name>
<dbReference type="GO" id="GO:0004668">
    <property type="term" value="F:protein-arginine deiminase activity"/>
    <property type="evidence" value="ECO:0007669"/>
    <property type="project" value="InterPro"/>
</dbReference>
<dbReference type="GO" id="GO:0047632">
    <property type="term" value="F:agmatine deiminase activity"/>
    <property type="evidence" value="ECO:0007669"/>
    <property type="project" value="TreeGrafter"/>
</dbReference>
<dbReference type="EMBL" id="JAANBB010000001">
    <property type="protein sequence ID" value="KAF7558119.1"/>
    <property type="molecule type" value="Genomic_DNA"/>
</dbReference>
<reference evidence="2" key="1">
    <citation type="submission" date="2020-03" db="EMBL/GenBank/DDBJ databases">
        <title>Draft Genome Sequence of Cylindrodendrum hubeiense.</title>
        <authorList>
            <person name="Buettner E."/>
            <person name="Kellner H."/>
        </authorList>
    </citation>
    <scope>NUCLEOTIDE SEQUENCE</scope>
    <source>
        <strain evidence="2">IHI 201604</strain>
    </source>
</reference>
<dbReference type="AlphaFoldDB" id="A0A9P5HLL2"/>
<evidence type="ECO:0000313" key="2">
    <source>
        <dbReference type="EMBL" id="KAF7558119.1"/>
    </source>
</evidence>
<dbReference type="PANTHER" id="PTHR31377:SF0">
    <property type="entry name" value="AGMATINE DEIMINASE-RELATED"/>
    <property type="match status" value="1"/>
</dbReference>
<sequence>MYTQPQNVELAQGTVSQNVTVIALEASQLWVRDTGPIFIKDVRNGLTTALGMNFNYWGGKLPRDGDEAVSEKIASTMGTPFLAAPFQAEGGGIEVDGEGTLLATESSIVNPNRNPGLSKQHLEDHFRLTLGVKKTVWLPGLKGYELTDYHIDALARFLCPGTVLLGKPPANADKKVINTYREAKSILDQETDSQGRPLRIMEVLEPDLTKISGDDFHETIASYANYLVVNGGLILPRFGVGEADDEAFEHFREYFPSRKVVQVDINMLPKLGGGIHCATQQVPVI</sequence>
<evidence type="ECO:0008006" key="4">
    <source>
        <dbReference type="Google" id="ProtNLM"/>
    </source>
</evidence>
<dbReference type="PANTHER" id="PTHR31377">
    <property type="entry name" value="AGMATINE DEIMINASE-RELATED"/>
    <property type="match status" value="1"/>
</dbReference>
<organism evidence="2 3">
    <name type="scientific">Cylindrodendrum hubeiense</name>
    <dbReference type="NCBI Taxonomy" id="595255"/>
    <lineage>
        <taxon>Eukaryota</taxon>
        <taxon>Fungi</taxon>
        <taxon>Dikarya</taxon>
        <taxon>Ascomycota</taxon>
        <taxon>Pezizomycotina</taxon>
        <taxon>Sordariomycetes</taxon>
        <taxon>Hypocreomycetidae</taxon>
        <taxon>Hypocreales</taxon>
        <taxon>Nectriaceae</taxon>
        <taxon>Cylindrodendrum</taxon>
    </lineage>
</organism>
<dbReference type="GO" id="GO:0009446">
    <property type="term" value="P:putrescine biosynthetic process"/>
    <property type="evidence" value="ECO:0007669"/>
    <property type="project" value="InterPro"/>
</dbReference>
<dbReference type="InterPro" id="IPR007466">
    <property type="entry name" value="Peptidyl-Arg-deiminase_porph"/>
</dbReference>
<proteinExistence type="predicted"/>
<dbReference type="Proteomes" id="UP000722485">
    <property type="component" value="Unassembled WGS sequence"/>
</dbReference>
<dbReference type="OrthoDB" id="544103at2759"/>
<gene>
    <name evidence="2" type="ORF">G7Z17_g180</name>
</gene>
<evidence type="ECO:0000256" key="1">
    <source>
        <dbReference type="ARBA" id="ARBA00022801"/>
    </source>
</evidence>
<keyword evidence="1" id="KW-0378">Hydrolase</keyword>
<evidence type="ECO:0000313" key="3">
    <source>
        <dbReference type="Proteomes" id="UP000722485"/>
    </source>
</evidence>
<dbReference type="Pfam" id="PF04371">
    <property type="entry name" value="PAD_porph"/>
    <property type="match status" value="1"/>
</dbReference>
<dbReference type="SUPFAM" id="SSF55909">
    <property type="entry name" value="Pentein"/>
    <property type="match status" value="1"/>
</dbReference>
<comment type="caution">
    <text evidence="2">The sequence shown here is derived from an EMBL/GenBank/DDBJ whole genome shotgun (WGS) entry which is preliminary data.</text>
</comment>